<organism evidence="1 2">
    <name type="scientific">Ralstonia insidiosa</name>
    <dbReference type="NCBI Taxonomy" id="190721"/>
    <lineage>
        <taxon>Bacteria</taxon>
        <taxon>Pseudomonadati</taxon>
        <taxon>Pseudomonadota</taxon>
        <taxon>Betaproteobacteria</taxon>
        <taxon>Burkholderiales</taxon>
        <taxon>Burkholderiaceae</taxon>
        <taxon>Ralstonia</taxon>
    </lineage>
</organism>
<evidence type="ECO:0000313" key="2">
    <source>
        <dbReference type="Proteomes" id="UP000077927"/>
    </source>
</evidence>
<gene>
    <name evidence="1" type="ORF">ACS15_5870</name>
</gene>
<sequence>MTHQTTDTEWTGHNMQRITVTLEMHPDDYRRMREAAQTAQIPEPEFCALAIHKGVKVLMNCQADVSALLHPLNAGAMK</sequence>
<dbReference type="EMBL" id="CP012607">
    <property type="protein sequence ID" value="ANH77067.1"/>
    <property type="molecule type" value="Genomic_DNA"/>
</dbReference>
<protein>
    <submittedName>
        <fullName evidence="1">Uncharacterized protein</fullName>
    </submittedName>
</protein>
<geneLocation type="plasmid" evidence="2"/>
<accession>A0AAC9BN37</accession>
<keyword evidence="1" id="KW-0614">Plasmid</keyword>
<reference evidence="1 2" key="1">
    <citation type="submission" date="2015-09" db="EMBL/GenBank/DDBJ databases">
        <authorList>
            <person name="Xu Y."/>
            <person name="Nagy A."/>
            <person name="Liu N.T."/>
            <person name="Nou X."/>
        </authorList>
    </citation>
    <scope>NUCLEOTIDE SEQUENCE [LARGE SCALE GENOMIC DNA]</scope>
    <source>
        <strain evidence="1 2">FC1138</strain>
        <plasmid evidence="2">Plasmid</plasmid>
    </source>
</reference>
<dbReference type="Proteomes" id="UP000077927">
    <property type="component" value="Plasmid unnamed"/>
</dbReference>
<evidence type="ECO:0000313" key="1">
    <source>
        <dbReference type="EMBL" id="ANH77067.1"/>
    </source>
</evidence>
<dbReference type="KEGG" id="rin:ACS15_5870"/>
<proteinExistence type="predicted"/>
<name>A0AAC9BN37_9RALS</name>
<dbReference type="RefSeq" id="WP_223293337.1">
    <property type="nucleotide sequence ID" value="NZ_JAIMCJ010000008.1"/>
</dbReference>
<dbReference type="AlphaFoldDB" id="A0AAC9BN37"/>